<evidence type="ECO:0000256" key="1">
    <source>
        <dbReference type="SAM" id="SignalP"/>
    </source>
</evidence>
<dbReference type="SMART" id="SM00245">
    <property type="entry name" value="TSPc"/>
    <property type="match status" value="1"/>
</dbReference>
<reference evidence="3 4" key="1">
    <citation type="submission" date="2016-04" db="EMBL/GenBank/DDBJ databases">
        <title>Draft genome sequence of Janthinobacterium psychrotolerans sp. nov., isolated from freshwater sediments in Denmark.</title>
        <authorList>
            <person name="Gong X."/>
            <person name="Skrivergaard S."/>
            <person name="Korsgaard B.S."/>
            <person name="Schreiber L."/>
            <person name="Marshall I.P."/>
            <person name="Finster K."/>
            <person name="Schramm A."/>
        </authorList>
    </citation>
    <scope>NUCLEOTIDE SEQUENCE [LARGE SCALE GENOMIC DNA]</scope>
    <source>
        <strain evidence="3 4">S3-2</strain>
    </source>
</reference>
<evidence type="ECO:0000259" key="2">
    <source>
        <dbReference type="SMART" id="SM00245"/>
    </source>
</evidence>
<evidence type="ECO:0000313" key="4">
    <source>
        <dbReference type="Proteomes" id="UP000092713"/>
    </source>
</evidence>
<organism evidence="3 4">
    <name type="scientific">Janthinobacterium psychrotolerans</name>
    <dbReference type="NCBI Taxonomy" id="1747903"/>
    <lineage>
        <taxon>Bacteria</taxon>
        <taxon>Pseudomonadati</taxon>
        <taxon>Pseudomonadota</taxon>
        <taxon>Betaproteobacteria</taxon>
        <taxon>Burkholderiales</taxon>
        <taxon>Oxalobacteraceae</taxon>
        <taxon>Janthinobacterium</taxon>
    </lineage>
</organism>
<dbReference type="GO" id="GO:0006508">
    <property type="term" value="P:proteolysis"/>
    <property type="evidence" value="ECO:0007669"/>
    <property type="project" value="InterPro"/>
</dbReference>
<dbReference type="CDD" id="cd06567">
    <property type="entry name" value="Peptidase_S41"/>
    <property type="match status" value="1"/>
</dbReference>
<sequence length="470" mass="50547">MKSLMTFLMALLWGTAAAANGVRVVQPVTVTFRVTSECGVAQDVQLSADAALTTCPGKVSEIAAVMPALDVAGRRLYLNADLRLRTPDAINLRILITAYHGDQVASHSGGDYLFSGGVLQASAYIPSEADKVAVFIQVNSGPAQLGIQSLSLSRSSAVYAPGQMSGDSEAYLERAFDKLTHYYLYYDAARLRTLRHSAGISASGAVSPADLSLTLKDVARLLGDPHSRFLTVEEIRILAASKGRARAGSPSDDKPIDATLLAPDLAYVKLVSKAAVTREARQSYAHQVRDVLSNMHERGARRWIIDLREQSGGSTGPLIAGFRPLYGNIDVGYTIDRNGKRSRWAFGIPGDSDDQEPYFTGADPMFDGEREPVALLIGNRTASAGEALLTAFLQRRYSATFGTGTAGLTTSVFDRPWPDGASLAISTGRYADRNGQVIQGKIAPDHALDPQPEDHRDAVLEAARHWISQL</sequence>
<dbReference type="STRING" id="1747903.ASR47_10062"/>
<evidence type="ECO:0000313" key="3">
    <source>
        <dbReference type="EMBL" id="OBV38406.1"/>
    </source>
</evidence>
<dbReference type="InterPro" id="IPR029045">
    <property type="entry name" value="ClpP/crotonase-like_dom_sf"/>
</dbReference>
<dbReference type="OrthoDB" id="7314861at2"/>
<name>A0A1A7BXR7_9BURK</name>
<dbReference type="InterPro" id="IPR005151">
    <property type="entry name" value="Tail-specific_protease"/>
</dbReference>
<feature type="chain" id="PRO_5008355524" evidence="1">
    <location>
        <begin position="19"/>
        <end position="470"/>
    </location>
</feature>
<dbReference type="PANTHER" id="PTHR32060:SF30">
    <property type="entry name" value="CARBOXY-TERMINAL PROCESSING PROTEASE CTPA"/>
    <property type="match status" value="1"/>
</dbReference>
<feature type="signal peptide" evidence="1">
    <location>
        <begin position="1"/>
        <end position="18"/>
    </location>
</feature>
<accession>A0A1A7BXR7</accession>
<keyword evidence="1" id="KW-0732">Signal</keyword>
<dbReference type="PANTHER" id="PTHR32060">
    <property type="entry name" value="TAIL-SPECIFIC PROTEASE"/>
    <property type="match status" value="1"/>
</dbReference>
<feature type="domain" description="Tail specific protease" evidence="2">
    <location>
        <begin position="253"/>
        <end position="449"/>
    </location>
</feature>
<dbReference type="Pfam" id="PF03572">
    <property type="entry name" value="Peptidase_S41"/>
    <property type="match status" value="1"/>
</dbReference>
<dbReference type="SUPFAM" id="SSF52096">
    <property type="entry name" value="ClpP/crotonase"/>
    <property type="match status" value="1"/>
</dbReference>
<comment type="caution">
    <text evidence="3">The sequence shown here is derived from an EMBL/GenBank/DDBJ whole genome shotgun (WGS) entry which is preliminary data.</text>
</comment>
<proteinExistence type="predicted"/>
<dbReference type="GO" id="GO:0004175">
    <property type="term" value="F:endopeptidase activity"/>
    <property type="evidence" value="ECO:0007669"/>
    <property type="project" value="TreeGrafter"/>
</dbReference>
<protein>
    <submittedName>
        <fullName evidence="3">Peptidase family S41</fullName>
    </submittedName>
</protein>
<dbReference type="Gene3D" id="3.90.226.10">
    <property type="entry name" value="2-enoyl-CoA Hydratase, Chain A, domain 1"/>
    <property type="match status" value="1"/>
</dbReference>
<dbReference type="AlphaFoldDB" id="A0A1A7BXR7"/>
<dbReference type="GO" id="GO:0007165">
    <property type="term" value="P:signal transduction"/>
    <property type="evidence" value="ECO:0007669"/>
    <property type="project" value="TreeGrafter"/>
</dbReference>
<dbReference type="GO" id="GO:0030288">
    <property type="term" value="C:outer membrane-bounded periplasmic space"/>
    <property type="evidence" value="ECO:0007669"/>
    <property type="project" value="TreeGrafter"/>
</dbReference>
<dbReference type="GO" id="GO:0008236">
    <property type="term" value="F:serine-type peptidase activity"/>
    <property type="evidence" value="ECO:0007669"/>
    <property type="project" value="InterPro"/>
</dbReference>
<gene>
    <name evidence="3" type="ORF">ASR47_10062</name>
</gene>
<dbReference type="Proteomes" id="UP000092713">
    <property type="component" value="Unassembled WGS sequence"/>
</dbReference>
<keyword evidence="4" id="KW-1185">Reference proteome</keyword>
<dbReference type="EMBL" id="LOCQ01000057">
    <property type="protein sequence ID" value="OBV38406.1"/>
    <property type="molecule type" value="Genomic_DNA"/>
</dbReference>